<dbReference type="AlphaFoldDB" id="A0A8S1F5Z1"/>
<evidence type="ECO:0000313" key="3">
    <source>
        <dbReference type="Proteomes" id="UP000494206"/>
    </source>
</evidence>
<reference evidence="2 3" key="1">
    <citation type="submission" date="2020-04" db="EMBL/GenBank/DDBJ databases">
        <authorList>
            <person name="Laetsch R D."/>
            <person name="Stevens L."/>
            <person name="Kumar S."/>
            <person name="Blaxter L. M."/>
        </authorList>
    </citation>
    <scope>NUCLEOTIDE SEQUENCE [LARGE SCALE GENOMIC DNA]</scope>
</reference>
<proteinExistence type="predicted"/>
<name>A0A8S1F5Z1_9PELO</name>
<accession>A0A8S1F5Z1</accession>
<protein>
    <submittedName>
        <fullName evidence="2">Uncharacterized protein</fullName>
    </submittedName>
</protein>
<evidence type="ECO:0000256" key="1">
    <source>
        <dbReference type="SAM" id="SignalP"/>
    </source>
</evidence>
<dbReference type="EMBL" id="CADEPM010000013">
    <property type="protein sequence ID" value="CAB3411282.1"/>
    <property type="molecule type" value="Genomic_DNA"/>
</dbReference>
<dbReference type="OrthoDB" id="5864371at2759"/>
<dbReference type="Proteomes" id="UP000494206">
    <property type="component" value="Unassembled WGS sequence"/>
</dbReference>
<evidence type="ECO:0000313" key="2">
    <source>
        <dbReference type="EMBL" id="CAB3411282.1"/>
    </source>
</evidence>
<sequence length="128" mass="14601">MIRIAIALLVLIEINEVRGFSLLDRVNGQDIRTSIPDFRTSDADTGMRSAHYVGSFRGEPIRTRQHNAFIDDHGVPIPLMSFSDFGKMTLPHNRHHKTKTFVSGFKKTKFTENEIKDHDQLLAALLRL</sequence>
<organism evidence="2 3">
    <name type="scientific">Caenorhabditis bovis</name>
    <dbReference type="NCBI Taxonomy" id="2654633"/>
    <lineage>
        <taxon>Eukaryota</taxon>
        <taxon>Metazoa</taxon>
        <taxon>Ecdysozoa</taxon>
        <taxon>Nematoda</taxon>
        <taxon>Chromadorea</taxon>
        <taxon>Rhabditida</taxon>
        <taxon>Rhabditina</taxon>
        <taxon>Rhabditomorpha</taxon>
        <taxon>Rhabditoidea</taxon>
        <taxon>Rhabditidae</taxon>
        <taxon>Peloderinae</taxon>
        <taxon>Caenorhabditis</taxon>
    </lineage>
</organism>
<keyword evidence="1" id="KW-0732">Signal</keyword>
<feature type="signal peptide" evidence="1">
    <location>
        <begin position="1"/>
        <end position="19"/>
    </location>
</feature>
<comment type="caution">
    <text evidence="2">The sequence shown here is derived from an EMBL/GenBank/DDBJ whole genome shotgun (WGS) entry which is preliminary data.</text>
</comment>
<feature type="chain" id="PRO_5035916987" evidence="1">
    <location>
        <begin position="20"/>
        <end position="128"/>
    </location>
</feature>
<gene>
    <name evidence="2" type="ORF">CBOVIS_LOCUS12690</name>
</gene>
<keyword evidence="3" id="KW-1185">Reference proteome</keyword>